<dbReference type="GO" id="GO:0009317">
    <property type="term" value="C:acetyl-CoA carboxylase complex"/>
    <property type="evidence" value="ECO:0007669"/>
    <property type="project" value="InterPro"/>
</dbReference>
<dbReference type="InterPro" id="IPR011053">
    <property type="entry name" value="Single_hybrid_motif"/>
</dbReference>
<dbReference type="InterPro" id="IPR001882">
    <property type="entry name" value="Biotin_BS"/>
</dbReference>
<evidence type="ECO:0000313" key="12">
    <source>
        <dbReference type="Proteomes" id="UP000192790"/>
    </source>
</evidence>
<dbReference type="Gene3D" id="2.40.50.100">
    <property type="match status" value="1"/>
</dbReference>
<dbReference type="GO" id="GO:0003989">
    <property type="term" value="F:acetyl-CoA carboxylase activity"/>
    <property type="evidence" value="ECO:0007669"/>
    <property type="project" value="InterPro"/>
</dbReference>
<feature type="region of interest" description="Disordered" evidence="9">
    <location>
        <begin position="32"/>
        <end position="76"/>
    </location>
</feature>
<gene>
    <name evidence="11" type="ORF">SAMN02745168_1728</name>
</gene>
<dbReference type="AlphaFoldDB" id="A0A1W2AHG2"/>
<evidence type="ECO:0000256" key="8">
    <source>
        <dbReference type="RuleBase" id="RU364072"/>
    </source>
</evidence>
<keyword evidence="4 8" id="KW-0276">Fatty acid metabolism</keyword>
<comment type="pathway">
    <text evidence="1 8">Lipid metabolism; fatty acid biosynthesis.</text>
</comment>
<dbReference type="Proteomes" id="UP000192790">
    <property type="component" value="Unassembled WGS sequence"/>
</dbReference>
<evidence type="ECO:0000256" key="7">
    <source>
        <dbReference type="ARBA" id="ARBA00023267"/>
    </source>
</evidence>
<dbReference type="SUPFAM" id="SSF51230">
    <property type="entry name" value="Single hybrid motif"/>
    <property type="match status" value="1"/>
</dbReference>
<dbReference type="Pfam" id="PF00364">
    <property type="entry name" value="Biotin_lipoyl"/>
    <property type="match status" value="1"/>
</dbReference>
<dbReference type="NCBIfam" id="TIGR00531">
    <property type="entry name" value="BCCP"/>
    <property type="match status" value="1"/>
</dbReference>
<evidence type="ECO:0000256" key="3">
    <source>
        <dbReference type="ARBA" id="ARBA00022516"/>
    </source>
</evidence>
<dbReference type="InterPro" id="IPR050709">
    <property type="entry name" value="Biotin_Carboxyl_Carrier/Decarb"/>
</dbReference>
<feature type="compositionally biased region" description="Basic and acidic residues" evidence="9">
    <location>
        <begin position="48"/>
        <end position="65"/>
    </location>
</feature>
<dbReference type="PROSITE" id="PS50968">
    <property type="entry name" value="BIOTINYL_LIPOYL"/>
    <property type="match status" value="1"/>
</dbReference>
<dbReference type="PANTHER" id="PTHR45266">
    <property type="entry name" value="OXALOACETATE DECARBOXYLASE ALPHA CHAIN"/>
    <property type="match status" value="1"/>
</dbReference>
<evidence type="ECO:0000256" key="5">
    <source>
        <dbReference type="ARBA" id="ARBA00023098"/>
    </source>
</evidence>
<keyword evidence="7 8" id="KW-0092">Biotin</keyword>
<dbReference type="PANTHER" id="PTHR45266:SF3">
    <property type="entry name" value="OXALOACETATE DECARBOXYLASE ALPHA CHAIN"/>
    <property type="match status" value="1"/>
</dbReference>
<dbReference type="RefSeq" id="WP_084234427.1">
    <property type="nucleotide sequence ID" value="NZ_FWXW01000004.1"/>
</dbReference>
<evidence type="ECO:0000256" key="6">
    <source>
        <dbReference type="ARBA" id="ARBA00023160"/>
    </source>
</evidence>
<evidence type="ECO:0000256" key="9">
    <source>
        <dbReference type="SAM" id="MobiDB-lite"/>
    </source>
</evidence>
<comment type="function">
    <text evidence="8">This protein is a component of the acetyl coenzyme A carboxylase complex; first, biotin carboxylase catalyzes the carboxylation of the carrier protein and then the transcarboxylase transfers the carboxyl group to form malonyl-CoA.</text>
</comment>
<dbReference type="EMBL" id="FWXW01000004">
    <property type="protein sequence ID" value="SMC60135.1"/>
    <property type="molecule type" value="Genomic_DNA"/>
</dbReference>
<proteinExistence type="predicted"/>
<evidence type="ECO:0000256" key="4">
    <source>
        <dbReference type="ARBA" id="ARBA00022832"/>
    </source>
</evidence>
<dbReference type="UniPathway" id="UPA00094"/>
<protein>
    <recommendedName>
        <fullName evidence="2 8">Biotin carboxyl carrier protein of acetyl-CoA carboxylase</fullName>
    </recommendedName>
</protein>
<keyword evidence="5 8" id="KW-0443">Lipid metabolism</keyword>
<dbReference type="InterPro" id="IPR000089">
    <property type="entry name" value="Biotin_lipoyl"/>
</dbReference>
<name>A0A1W2AHG2_9FIRM</name>
<dbReference type="CDD" id="cd06850">
    <property type="entry name" value="biotinyl_domain"/>
    <property type="match status" value="1"/>
</dbReference>
<dbReference type="InterPro" id="IPR001249">
    <property type="entry name" value="AcCoA_biotinCC"/>
</dbReference>
<accession>A0A1W2AHG2</accession>
<organism evidence="11 12">
    <name type="scientific">Papillibacter cinnamivorans DSM 12816</name>
    <dbReference type="NCBI Taxonomy" id="1122930"/>
    <lineage>
        <taxon>Bacteria</taxon>
        <taxon>Bacillati</taxon>
        <taxon>Bacillota</taxon>
        <taxon>Clostridia</taxon>
        <taxon>Eubacteriales</taxon>
        <taxon>Oscillospiraceae</taxon>
        <taxon>Papillibacter</taxon>
    </lineage>
</organism>
<dbReference type="GO" id="GO:0006633">
    <property type="term" value="P:fatty acid biosynthetic process"/>
    <property type="evidence" value="ECO:0007669"/>
    <property type="project" value="UniProtKB-UniPathway"/>
</dbReference>
<dbReference type="OrthoDB" id="9811735at2"/>
<evidence type="ECO:0000256" key="1">
    <source>
        <dbReference type="ARBA" id="ARBA00005194"/>
    </source>
</evidence>
<sequence>MNVKQIRALAKILESSGLSALEVTCGQDRVRLERQNDQSASAEALSSDENRKSPESRDPVTRKDGTPGAQELKSPMVGIYYSAPSPGAEPFVSAGSKVKKGDILCVIEAMKLMNEILAETEGTISEVCAENGQLVEYGQTLFKLV</sequence>
<keyword evidence="12" id="KW-1185">Reference proteome</keyword>
<evidence type="ECO:0000313" key="11">
    <source>
        <dbReference type="EMBL" id="SMC60135.1"/>
    </source>
</evidence>
<evidence type="ECO:0000256" key="2">
    <source>
        <dbReference type="ARBA" id="ARBA00017562"/>
    </source>
</evidence>
<keyword evidence="6 8" id="KW-0275">Fatty acid biosynthesis</keyword>
<dbReference type="PROSITE" id="PS00188">
    <property type="entry name" value="BIOTIN"/>
    <property type="match status" value="1"/>
</dbReference>
<feature type="domain" description="Lipoyl-binding" evidence="10">
    <location>
        <begin position="69"/>
        <end position="145"/>
    </location>
</feature>
<evidence type="ECO:0000259" key="10">
    <source>
        <dbReference type="PROSITE" id="PS50968"/>
    </source>
</evidence>
<keyword evidence="3 8" id="KW-0444">Lipid biosynthesis</keyword>
<dbReference type="STRING" id="1122930.SAMN02745168_1728"/>
<dbReference type="PRINTS" id="PR01071">
    <property type="entry name" value="ACOABIOTINCC"/>
</dbReference>
<reference evidence="11 12" key="1">
    <citation type="submission" date="2017-04" db="EMBL/GenBank/DDBJ databases">
        <authorList>
            <person name="Afonso C.L."/>
            <person name="Miller P.J."/>
            <person name="Scott M.A."/>
            <person name="Spackman E."/>
            <person name="Goraichik I."/>
            <person name="Dimitrov K.M."/>
            <person name="Suarez D.L."/>
            <person name="Swayne D.E."/>
        </authorList>
    </citation>
    <scope>NUCLEOTIDE SEQUENCE [LARGE SCALE GENOMIC DNA]</scope>
    <source>
        <strain evidence="11 12">DSM 12816</strain>
    </source>
</reference>